<dbReference type="OrthoDB" id="65569at2759"/>
<dbReference type="SUPFAM" id="SSF51445">
    <property type="entry name" value="(Trans)glycosidases"/>
    <property type="match status" value="1"/>
</dbReference>
<dbReference type="Proteomes" id="UP000030742">
    <property type="component" value="Unassembled WGS sequence"/>
</dbReference>
<evidence type="ECO:0000256" key="4">
    <source>
        <dbReference type="ARBA" id="ARBA00023180"/>
    </source>
</evidence>
<dbReference type="KEGG" id="dpa:109540479"/>
<feature type="non-terminal residue" evidence="8">
    <location>
        <position position="1"/>
    </location>
</feature>
<dbReference type="PROSITE" id="PS00653">
    <property type="entry name" value="GLYCOSYL_HYDROL_F1_2"/>
    <property type="match status" value="1"/>
</dbReference>
<comment type="subunit">
    <text evidence="2">Homodimer.</text>
</comment>
<dbReference type="Gene3D" id="3.20.20.80">
    <property type="entry name" value="Glycosidases"/>
    <property type="match status" value="1"/>
</dbReference>
<evidence type="ECO:0000256" key="1">
    <source>
        <dbReference type="ARBA" id="ARBA00010838"/>
    </source>
</evidence>
<evidence type="ECO:0000256" key="3">
    <source>
        <dbReference type="ARBA" id="ARBA00022801"/>
    </source>
</evidence>
<evidence type="ECO:0000313" key="12">
    <source>
        <dbReference type="Proteomes" id="UP000030742"/>
    </source>
</evidence>
<keyword evidence="5" id="KW-0326">Glycosidase</keyword>
<protein>
    <recommendedName>
        <fullName evidence="13">Myrosinase 1-like</fullName>
    </recommendedName>
</protein>
<dbReference type="HOGENOM" id="CLU_001859_1_3_1"/>
<dbReference type="PANTHER" id="PTHR10353:SF36">
    <property type="entry name" value="LP05116P"/>
    <property type="match status" value="1"/>
</dbReference>
<evidence type="ECO:0000256" key="5">
    <source>
        <dbReference type="ARBA" id="ARBA00023295"/>
    </source>
</evidence>
<dbReference type="EMBL" id="KB741037">
    <property type="protein sequence ID" value="ENN74637.1"/>
    <property type="molecule type" value="Genomic_DNA"/>
</dbReference>
<dbReference type="PANTHER" id="PTHR10353">
    <property type="entry name" value="GLYCOSYL HYDROLASE"/>
    <property type="match status" value="1"/>
</dbReference>
<evidence type="ECO:0000313" key="10">
    <source>
        <dbReference type="EnsemblMetazoa" id="XP_019764449.1"/>
    </source>
</evidence>
<reference evidence="10" key="2">
    <citation type="submission" date="2024-08" db="UniProtKB">
        <authorList>
            <consortium name="EnsemblMetazoa"/>
        </authorList>
    </citation>
    <scope>IDENTIFICATION</scope>
</reference>
<reference evidence="11 12" key="1">
    <citation type="journal article" date="2013" name="Genome Biol.">
        <title>Draft genome of the mountain pine beetle, Dendroctonus ponderosae Hopkins, a major forest pest.</title>
        <authorList>
            <person name="Keeling C.I."/>
            <person name="Yuen M.M."/>
            <person name="Liao N.Y."/>
            <person name="Docking T.R."/>
            <person name="Chan S.K."/>
            <person name="Taylor G.A."/>
            <person name="Palmquist D.L."/>
            <person name="Jackman S.D."/>
            <person name="Nguyen A."/>
            <person name="Li M."/>
            <person name="Henderson H."/>
            <person name="Janes J.K."/>
            <person name="Zhao Y."/>
            <person name="Pandoh P."/>
            <person name="Moore R."/>
            <person name="Sperling F.A."/>
            <person name="Huber D.P."/>
            <person name="Birol I."/>
            <person name="Jones S.J."/>
            <person name="Bohlmann J."/>
        </authorList>
    </citation>
    <scope>NUCLEOTIDE SEQUENCE</scope>
</reference>
<comment type="similarity">
    <text evidence="1 6">Belongs to the glycosyl hydrolase 1 family.</text>
</comment>
<keyword evidence="7" id="KW-0732">Signal</keyword>
<dbReference type="OMA" id="VWLKVYP"/>
<evidence type="ECO:0000256" key="7">
    <source>
        <dbReference type="SAM" id="SignalP"/>
    </source>
</evidence>
<dbReference type="PRINTS" id="PR00131">
    <property type="entry name" value="GLHYDRLASE1"/>
</dbReference>
<evidence type="ECO:0000313" key="9">
    <source>
        <dbReference type="EMBL" id="ERL92313.1"/>
    </source>
</evidence>
<name>N6U7T4_DENPD</name>
<dbReference type="InterPro" id="IPR017853">
    <property type="entry name" value="GH"/>
</dbReference>
<dbReference type="EMBL" id="KB632319">
    <property type="protein sequence ID" value="ERL92313.1"/>
    <property type="molecule type" value="Genomic_DNA"/>
</dbReference>
<evidence type="ECO:0000313" key="8">
    <source>
        <dbReference type="EMBL" id="ENN74637.1"/>
    </source>
</evidence>
<proteinExistence type="inferred from homology"/>
<dbReference type="InterPro" id="IPR001360">
    <property type="entry name" value="Glyco_hydro_1"/>
</dbReference>
<keyword evidence="11" id="KW-1185">Reference proteome</keyword>
<feature type="chain" id="PRO_5010971997" description="Myrosinase 1-like" evidence="7">
    <location>
        <begin position="20"/>
        <end position="497"/>
    </location>
</feature>
<evidence type="ECO:0000313" key="11">
    <source>
        <dbReference type="Proteomes" id="UP000019118"/>
    </source>
</evidence>
<dbReference type="GO" id="GO:0005975">
    <property type="term" value="P:carbohydrate metabolic process"/>
    <property type="evidence" value="ECO:0007669"/>
    <property type="project" value="InterPro"/>
</dbReference>
<dbReference type="FunFam" id="3.20.20.80:FF:000013">
    <property type="entry name" value="lactase-phlorizin hydrolase"/>
    <property type="match status" value="1"/>
</dbReference>
<keyword evidence="4" id="KW-0325">Glycoprotein</keyword>
<dbReference type="AlphaFoldDB" id="N6U7T4"/>
<dbReference type="EnsemblMetazoa" id="XM_019908890.1">
    <property type="protein sequence ID" value="XP_019764449.1"/>
    <property type="gene ID" value="LOC109540479"/>
</dbReference>
<dbReference type="GO" id="GO:0008422">
    <property type="term" value="F:beta-glucosidase activity"/>
    <property type="evidence" value="ECO:0007669"/>
    <property type="project" value="TreeGrafter"/>
</dbReference>
<dbReference type="Proteomes" id="UP000019118">
    <property type="component" value="Unassembled WGS sequence"/>
</dbReference>
<keyword evidence="3" id="KW-0378">Hydrolase</keyword>
<gene>
    <name evidence="10" type="primary">109540479</name>
    <name evidence="9" type="ORF">D910_09630</name>
    <name evidence="8" type="ORF">YQE_08757</name>
</gene>
<dbReference type="Pfam" id="PF00232">
    <property type="entry name" value="Glyco_hydro_1"/>
    <property type="match status" value="1"/>
</dbReference>
<evidence type="ECO:0000256" key="2">
    <source>
        <dbReference type="ARBA" id="ARBA00011738"/>
    </source>
</evidence>
<sequence>MSTMFHWIVLAVLTVEASSKCTKCFPDGFLWGAATSAYQVEGAWNTSGKGENIWDWFTHTYPEKIANGSNGDVAADSYHKYEEDVDLIKNLGANFYRFSLSWSRILPNGTVDQINQDGVDYYLALLKLLKANNLEPVVTIYHWDLPLPLQELGGWANTAISDYYADYATLCYSLFGEYVTYWITLNEPITQCYYGYGDGTHAPGIAESGTATYQCAHTQLLAHAKAYRSYNDSFRDTQNGKVGIVLVSLYYEPLTDSEEDKAAADRGVQWALGLFGHPIFVGNWPQVVIDRVANVSAVQGFNESRLPSFTDEEVALINGTQDYLGFNYYTTYYGTSIPNVDVIEQTTISYGVDRDVISSVNSNWTQSAASWLYDVPEGFRGMLNWAKQQFGNPDILVTENGWADDLSTLNDTERITYIQGHLCNLLKAIYLDEVKVFGYTHWSLMDNFEWANGYTEGFGLVAVNFTDPDRTRTPKNSYYYLQDIIASNCLSNCPFSS</sequence>
<accession>N6U7T4</accession>
<evidence type="ECO:0008006" key="13">
    <source>
        <dbReference type="Google" id="ProtNLM"/>
    </source>
</evidence>
<evidence type="ECO:0000256" key="6">
    <source>
        <dbReference type="RuleBase" id="RU003690"/>
    </source>
</evidence>
<organism evidence="8">
    <name type="scientific">Dendroctonus ponderosae</name>
    <name type="common">Mountain pine beetle</name>
    <dbReference type="NCBI Taxonomy" id="77166"/>
    <lineage>
        <taxon>Eukaryota</taxon>
        <taxon>Metazoa</taxon>
        <taxon>Ecdysozoa</taxon>
        <taxon>Arthropoda</taxon>
        <taxon>Hexapoda</taxon>
        <taxon>Insecta</taxon>
        <taxon>Pterygota</taxon>
        <taxon>Neoptera</taxon>
        <taxon>Endopterygota</taxon>
        <taxon>Coleoptera</taxon>
        <taxon>Polyphaga</taxon>
        <taxon>Cucujiformia</taxon>
        <taxon>Curculionidae</taxon>
        <taxon>Scolytinae</taxon>
        <taxon>Dendroctonus</taxon>
    </lineage>
</organism>
<dbReference type="InterPro" id="IPR033132">
    <property type="entry name" value="GH_1_N_CS"/>
</dbReference>
<feature type="signal peptide" evidence="7">
    <location>
        <begin position="1"/>
        <end position="19"/>
    </location>
</feature>